<reference evidence="2" key="1">
    <citation type="submission" date="2020-08" db="EMBL/GenBank/DDBJ databases">
        <title>Sequencing the genomes of 1000 actinobacteria strains.</title>
        <authorList>
            <person name="Klenk H.-P."/>
        </authorList>
    </citation>
    <scope>NUCLEOTIDE SEQUENCE [LARGE SCALE GENOMIC DNA]</scope>
    <source>
        <strain evidence="2">DSM 27064</strain>
    </source>
</reference>
<gene>
    <name evidence="2" type="ORF">F5897_001423</name>
</gene>
<evidence type="ECO:0000256" key="1">
    <source>
        <dbReference type="SAM" id="Phobius"/>
    </source>
</evidence>
<proteinExistence type="predicted"/>
<name>A0A840DPR3_9MICO</name>
<keyword evidence="1" id="KW-1133">Transmembrane helix</keyword>
<dbReference type="EMBL" id="JACIFD010000015">
    <property type="protein sequence ID" value="MBB4072097.1"/>
    <property type="molecule type" value="Genomic_DNA"/>
</dbReference>
<comment type="caution">
    <text evidence="2">The sequence shown here is derived from an EMBL/GenBank/DDBJ whole genome shotgun (WGS) entry which is preliminary data.</text>
</comment>
<evidence type="ECO:0000313" key="3">
    <source>
        <dbReference type="Proteomes" id="UP000571183"/>
    </source>
</evidence>
<keyword evidence="1" id="KW-0472">Membrane</keyword>
<protein>
    <submittedName>
        <fullName evidence="2">Phage shock protein PspC (Stress-responsive transcriptional regulator)</fullName>
    </submittedName>
</protein>
<sequence length="57" mass="6375">MFSLIWRFFPGPKLIRVLAMLIVLAVLVWALIYYIYPAIQTLIPPPLTTVEEGGTAG</sequence>
<keyword evidence="3" id="KW-1185">Reference proteome</keyword>
<dbReference type="AlphaFoldDB" id="A0A840DPR3"/>
<organism evidence="2 3">
    <name type="scientific">Canibacter oris</name>
    <dbReference type="NCBI Taxonomy" id="1365628"/>
    <lineage>
        <taxon>Bacteria</taxon>
        <taxon>Bacillati</taxon>
        <taxon>Actinomycetota</taxon>
        <taxon>Actinomycetes</taxon>
        <taxon>Micrococcales</taxon>
        <taxon>Microbacteriaceae</taxon>
        <taxon>Canibacter</taxon>
    </lineage>
</organism>
<evidence type="ECO:0000313" key="2">
    <source>
        <dbReference type="EMBL" id="MBB4072097.1"/>
    </source>
</evidence>
<accession>A0A840DPR3</accession>
<keyword evidence="1" id="KW-0812">Transmembrane</keyword>
<dbReference type="RefSeq" id="WP_183305009.1">
    <property type="nucleotide sequence ID" value="NZ_JACIFD010000015.1"/>
</dbReference>
<dbReference type="Proteomes" id="UP000571183">
    <property type="component" value="Unassembled WGS sequence"/>
</dbReference>
<feature type="transmembrane region" description="Helical" evidence="1">
    <location>
        <begin position="14"/>
        <end position="36"/>
    </location>
</feature>